<keyword evidence="1" id="KW-0472">Membrane</keyword>
<feature type="transmembrane region" description="Helical" evidence="1">
    <location>
        <begin position="6"/>
        <end position="28"/>
    </location>
</feature>
<protein>
    <submittedName>
        <fullName evidence="2">Uncharacterized protein</fullName>
    </submittedName>
</protein>
<organism evidence="2 3">
    <name type="scientific">Leptolyngbya cf. ectocarpi LEGE 11479</name>
    <dbReference type="NCBI Taxonomy" id="1828722"/>
    <lineage>
        <taxon>Bacteria</taxon>
        <taxon>Bacillati</taxon>
        <taxon>Cyanobacteriota</taxon>
        <taxon>Cyanophyceae</taxon>
        <taxon>Leptolyngbyales</taxon>
        <taxon>Leptolyngbyaceae</taxon>
        <taxon>Leptolyngbya group</taxon>
        <taxon>Leptolyngbya</taxon>
    </lineage>
</organism>
<feature type="transmembrane region" description="Helical" evidence="1">
    <location>
        <begin position="48"/>
        <end position="66"/>
    </location>
</feature>
<keyword evidence="1" id="KW-1133">Transmembrane helix</keyword>
<dbReference type="EMBL" id="JADEXP010000529">
    <property type="protein sequence ID" value="MBE9070774.1"/>
    <property type="molecule type" value="Genomic_DNA"/>
</dbReference>
<evidence type="ECO:0000313" key="2">
    <source>
        <dbReference type="EMBL" id="MBE9070774.1"/>
    </source>
</evidence>
<evidence type="ECO:0000256" key="1">
    <source>
        <dbReference type="SAM" id="Phobius"/>
    </source>
</evidence>
<sequence length="232" mass="26729">MPIDSVMSWPWLILLTSIGVGSASYGLLPKHIKVVDKVEFSLERAIRYTSFGFVIGMTFIPIHFLLQPKFYDQNLKYAVFELFAFFLSGLLAGVAPGKAIKIDLKRTPNQGIRRTRNYSTMWFVFGSLIGAFFTIEMDGFEIVRSTCIALAAGIFASLICSSNSGLICIKHFVLRCILYHKKYIPWNYARFLNYATERKLLQRVGGRYKFWHDFLREHFSKMSLESVEQPFM</sequence>
<feature type="transmembrane region" description="Helical" evidence="1">
    <location>
        <begin position="148"/>
        <end position="173"/>
    </location>
</feature>
<feature type="transmembrane region" description="Helical" evidence="1">
    <location>
        <begin position="118"/>
        <end position="136"/>
    </location>
</feature>
<accession>A0A929A083</accession>
<evidence type="ECO:0000313" key="3">
    <source>
        <dbReference type="Proteomes" id="UP000615026"/>
    </source>
</evidence>
<gene>
    <name evidence="2" type="ORF">IQ260_29480</name>
</gene>
<dbReference type="Proteomes" id="UP000615026">
    <property type="component" value="Unassembled WGS sequence"/>
</dbReference>
<keyword evidence="1" id="KW-0812">Transmembrane</keyword>
<feature type="transmembrane region" description="Helical" evidence="1">
    <location>
        <begin position="78"/>
        <end position="97"/>
    </location>
</feature>
<reference evidence="2" key="1">
    <citation type="submission" date="2020-10" db="EMBL/GenBank/DDBJ databases">
        <authorList>
            <person name="Castelo-Branco R."/>
            <person name="Eusebio N."/>
            <person name="Adriana R."/>
            <person name="Vieira A."/>
            <person name="Brugerolle De Fraissinette N."/>
            <person name="Rezende De Castro R."/>
            <person name="Schneider M.P."/>
            <person name="Vasconcelos V."/>
            <person name="Leao P.N."/>
        </authorList>
    </citation>
    <scope>NUCLEOTIDE SEQUENCE</scope>
    <source>
        <strain evidence="2">LEGE 11479</strain>
    </source>
</reference>
<comment type="caution">
    <text evidence="2">The sequence shown here is derived from an EMBL/GenBank/DDBJ whole genome shotgun (WGS) entry which is preliminary data.</text>
</comment>
<dbReference type="AlphaFoldDB" id="A0A929A083"/>
<keyword evidence="3" id="KW-1185">Reference proteome</keyword>
<proteinExistence type="predicted"/>
<name>A0A929A083_LEPEC</name>